<name>A0A1S2YAB7_CICAR</name>
<dbReference type="Proteomes" id="UP000087171">
    <property type="component" value="Chromosome Ca5"/>
</dbReference>
<dbReference type="AlphaFoldDB" id="A0A1S2YAB7"/>
<dbReference type="RefSeq" id="XP_004501870.1">
    <property type="nucleotide sequence ID" value="XM_004501813.2"/>
</dbReference>
<dbReference type="PaxDb" id="3827-XP_004501870.1"/>
<gene>
    <name evidence="2" type="primary">LOC101508772</name>
</gene>
<reference evidence="1" key="1">
    <citation type="journal article" date="2013" name="Nat. Biotechnol.">
        <title>Draft genome sequence of chickpea (Cicer arietinum) provides a resource for trait improvement.</title>
        <authorList>
            <person name="Varshney R.K."/>
            <person name="Song C."/>
            <person name="Saxena R.K."/>
            <person name="Azam S."/>
            <person name="Yu S."/>
            <person name="Sharpe A.G."/>
            <person name="Cannon S."/>
            <person name="Baek J."/>
            <person name="Rosen B.D."/>
            <person name="Tar'an B."/>
            <person name="Millan T."/>
            <person name="Zhang X."/>
            <person name="Ramsay L.D."/>
            <person name="Iwata A."/>
            <person name="Wang Y."/>
            <person name="Nelson W."/>
            <person name="Farmer A.D."/>
            <person name="Gaur P.M."/>
            <person name="Soderlund C."/>
            <person name="Penmetsa R.V."/>
            <person name="Xu C."/>
            <person name="Bharti A.K."/>
            <person name="He W."/>
            <person name="Winter P."/>
            <person name="Zhao S."/>
            <person name="Hane J.K."/>
            <person name="Carrasquilla-Garcia N."/>
            <person name="Condie J.A."/>
            <person name="Upadhyaya H.D."/>
            <person name="Luo M.C."/>
            <person name="Thudi M."/>
            <person name="Gowda C.L."/>
            <person name="Singh N.P."/>
            <person name="Lichtenzveig J."/>
            <person name="Gali K.K."/>
            <person name="Rubio J."/>
            <person name="Nadarajan N."/>
            <person name="Dolezel J."/>
            <person name="Bansal K.C."/>
            <person name="Xu X."/>
            <person name="Edwards D."/>
            <person name="Zhang G."/>
            <person name="Kahl G."/>
            <person name="Gil J."/>
            <person name="Singh K.B."/>
            <person name="Datta S.K."/>
            <person name="Jackson S.A."/>
            <person name="Wang J."/>
            <person name="Cook D.R."/>
        </authorList>
    </citation>
    <scope>NUCLEOTIDE SEQUENCE [LARGE SCALE GENOMIC DNA]</scope>
    <source>
        <strain evidence="1">cv. CDC Frontier</strain>
    </source>
</reference>
<accession>A0A1S2YAB7</accession>
<organism evidence="1 2">
    <name type="scientific">Cicer arietinum</name>
    <name type="common">Chickpea</name>
    <name type="synonym">Garbanzo</name>
    <dbReference type="NCBI Taxonomy" id="3827"/>
    <lineage>
        <taxon>Eukaryota</taxon>
        <taxon>Viridiplantae</taxon>
        <taxon>Streptophyta</taxon>
        <taxon>Embryophyta</taxon>
        <taxon>Tracheophyta</taxon>
        <taxon>Spermatophyta</taxon>
        <taxon>Magnoliopsida</taxon>
        <taxon>eudicotyledons</taxon>
        <taxon>Gunneridae</taxon>
        <taxon>Pentapetalae</taxon>
        <taxon>rosids</taxon>
        <taxon>fabids</taxon>
        <taxon>Fabales</taxon>
        <taxon>Fabaceae</taxon>
        <taxon>Papilionoideae</taxon>
        <taxon>50 kb inversion clade</taxon>
        <taxon>NPAAA clade</taxon>
        <taxon>Hologalegina</taxon>
        <taxon>IRL clade</taxon>
        <taxon>Cicereae</taxon>
        <taxon>Cicer</taxon>
    </lineage>
</organism>
<dbReference type="OrthoDB" id="1418243at2759"/>
<evidence type="ECO:0000313" key="1">
    <source>
        <dbReference type="Proteomes" id="UP000087171"/>
    </source>
</evidence>
<dbReference type="InterPro" id="IPR033347">
    <property type="entry name" value="Di19"/>
</dbReference>
<protein>
    <submittedName>
        <fullName evidence="2">Protein DEHYDRATION-INDUCED 19 homolog 2-like isoform X2</fullName>
    </submittedName>
</protein>
<keyword evidence="1" id="KW-1185">Reference proteome</keyword>
<sequence length="236" mass="26331">MDLDLMSFTLHHFPSSLKPSTTLHSVCTSNRFLEVMNTTISRFDAKGQQRYTQPNFNDNYSVYNPTEVDDDSQSTVKCPVCDFDIEVAALRDRSEDGSYEAYSMICPVCDENLGERVMRIVQNASSRKRAWKSEKYSIWSGHAAMDDKKHASWGNNHEPMSGSLLSPAMDNVSAPNSNDFLSDDDTISNASDIPIAKSIAADAPEAPDSVDEQDVQERRVRAAVVQELVMSAMFLE</sequence>
<evidence type="ECO:0000313" key="2">
    <source>
        <dbReference type="RefSeq" id="XP_004501870.1"/>
    </source>
</evidence>
<dbReference type="PANTHER" id="PTHR31875:SF24">
    <property type="entry name" value="PROTEIN DEHYDRATION-INDUCED 19 HOMOLOG 5"/>
    <property type="match status" value="1"/>
</dbReference>
<proteinExistence type="predicted"/>
<dbReference type="PANTHER" id="PTHR31875">
    <property type="entry name" value="PROTEIN DEHYDRATION-INDUCED 19"/>
    <property type="match status" value="1"/>
</dbReference>
<dbReference type="GeneID" id="101508772"/>
<dbReference type="KEGG" id="cam:101508772"/>
<reference evidence="2" key="2">
    <citation type="submission" date="2025-08" db="UniProtKB">
        <authorList>
            <consortium name="RefSeq"/>
        </authorList>
    </citation>
    <scope>IDENTIFICATION</scope>
    <source>
        <tissue evidence="2">Etiolated seedlings</tissue>
    </source>
</reference>